<reference evidence="2" key="1">
    <citation type="submission" date="2025-08" db="UniProtKB">
        <authorList>
            <consortium name="RefSeq"/>
        </authorList>
    </citation>
    <scope>IDENTIFICATION</scope>
    <source>
        <tissue evidence="2">Muscle</tissue>
    </source>
</reference>
<feature type="region of interest" description="Disordered" evidence="1">
    <location>
        <begin position="52"/>
        <end position="213"/>
    </location>
</feature>
<sequence>MIKCKSSKSSMVSGVQSNISAFFVSKVSPKSPTKMAAGITRVPVSVKTGFVQDKSVPCSPTPPAVPETPDSLRSENPSDTSYENRSPVSRGLLTKGVRGKPSLMARKLMQLQRNSSLEPKDSFELKNGVSHSGSVKRLLHSSENIQSAKQSRTMQVQKLPDCDTGLPRAPQKESSGTLQRAFSKSPEKKNKAESISFESSRLATGPCVKKKGK</sequence>
<feature type="compositionally biased region" description="Polar residues" evidence="1">
    <location>
        <begin position="74"/>
        <end position="87"/>
    </location>
</feature>
<name>A0A9Q9YR06_CYPCA</name>
<accession>A0A9Q9YR06</accession>
<dbReference type="KEGG" id="ccar:109047025"/>
<organism evidence="2">
    <name type="scientific">Cyprinus carpio</name>
    <name type="common">Common carp</name>
    <dbReference type="NCBI Taxonomy" id="7962"/>
    <lineage>
        <taxon>Eukaryota</taxon>
        <taxon>Metazoa</taxon>
        <taxon>Chordata</taxon>
        <taxon>Craniata</taxon>
        <taxon>Vertebrata</taxon>
        <taxon>Euteleostomi</taxon>
        <taxon>Actinopterygii</taxon>
        <taxon>Neopterygii</taxon>
        <taxon>Teleostei</taxon>
        <taxon>Ostariophysi</taxon>
        <taxon>Cypriniformes</taxon>
        <taxon>Cyprinidae</taxon>
        <taxon>Cyprininae</taxon>
        <taxon>Cyprinus</taxon>
    </lineage>
</organism>
<feature type="compositionally biased region" description="Polar residues" evidence="1">
    <location>
        <begin position="141"/>
        <end position="156"/>
    </location>
</feature>
<protein>
    <submittedName>
        <fullName evidence="2">Uncharacterized protein LOC109047025</fullName>
    </submittedName>
</protein>
<dbReference type="RefSeq" id="XP_042624795.1">
    <property type="nucleotide sequence ID" value="XM_042768861.1"/>
</dbReference>
<dbReference type="Proteomes" id="UP001155660">
    <property type="component" value="Chromosome A13"/>
</dbReference>
<gene>
    <name evidence="2" type="primary">LOC109047025</name>
</gene>
<dbReference type="GeneID" id="109047025"/>
<evidence type="ECO:0000313" key="2">
    <source>
        <dbReference type="RefSeq" id="XP_042624795.1"/>
    </source>
</evidence>
<feature type="compositionally biased region" description="Polar residues" evidence="1">
    <location>
        <begin position="172"/>
        <end position="182"/>
    </location>
</feature>
<dbReference type="AlphaFoldDB" id="A0A9Q9YR06"/>
<evidence type="ECO:0000256" key="1">
    <source>
        <dbReference type="SAM" id="MobiDB-lite"/>
    </source>
</evidence>
<proteinExistence type="predicted"/>